<sequence>MVLLEDTKFQHLDRTTKNVIVYLEKKRKKISKFQTNGLQSPPTTNNRRGKLMKTVKCAVNILEIEKNGERMFEKEIIGKGFKMVQSLEDLVIAMFDCAVTLSSGEEPRENVAESLSKIGIEQSTIFLSAAYTFLMQHSKLTGQNRAFVLSTVNRVLEHNQAPQDLDEQQALLIINLATQEMTLSKESDDWPQAACNVLVTLAKRSQFVGHVMEALLQKFPPGQTSSPHRYIILTLANVAEHNAIGFVPFLTDILSRVISVLPHIKTDIYRYAWAHALRSFCESVREYISASTVTKTECDDSGCNDDYAKNERTTRSQTCGEPKIVQKNYVDQMELAYEPVFSWLSAKDVKVRAEAANCIGELCLMISPKRLVDEMRRLIPILLNLHRKINTDQHLVTQGLCRFLESACADENCPLDAYLEDILNALFPLVYSVVEQTVASNISMRNQSEAFRCFHVAATRFADKIVYYLLHKMQNVQDSSKLGAINVLRHLLNSAGPYVEDKRSLVILGLKPMLLAGSEGLLSIRVKKAMCQLCVALADHEYIDVEGGNNVIIFLVKNLIVQEGETVNFPFFFTYIITSNFKFFITAITVTKKAFFSSDIDAADSAAHLRAQCGQALQTIAKTSSTAHSLLWPYLFEFICAQEYNIALTDIIKCIRILAERTMKAGEKLDFEKGFDSPHVAGNLQVFSRLITCMNNAPLNLLLSKRATEALRLLSALAPWFHNSLRNVLPKHCDELLVILKNLSPPLNNTVEGGNSAVCELRLARIARWHAHVLDLLDLCVRNVNDGEWRCAFAAAMGKQFNLYGDAPEEKAFLMRCLGGALALSTNTSFVVDHLVLLFRSTVHGQQAERTGCAQAIGYCATTHTDLVLTELENIAKWENLKKSSGLFGFIKDAMPYKQYSDQEMVNLRATIMLSYGYVVYYCPTDVVTQRLEQTVLVFLRRYLENPKQEVVVREALLETICLIAVSVNSTHLITEYHLECRTELLNHIKDYIESESPETLSNSIRLLAGKAVAALVSLEPAISDDDIWQVGYVLTNHTLPLCRERSGLKTIDDDESSTMMEATVNQYHAAIEQIIKKKAVVGTVTHLLKLFQPYYASTAGHERLRAVDATLRVLTHASEFGPMSSLLARLVPRIADSLCAVRHAALRAVYWTFRLAHVYKGLARDNVDSTLFDPTVFINEYLGDEGKLEGMLSRKAVKVMADITDSRLPQSQIQTYVSGLFSMLSDRQSQVSSAAAQLLTSMLTHRGDTLSAEADTLVTTLLNKLPDIHACVQTYTDLLAALIAFAHHQLYACIDVMLARPLPYSVSMIDAWHTMSHDHSLFPLIADYLLELITTGCGSSETPEVPFEVLDTGAGSSVKIVKPEVCTLAAAITEIIKAGEPEMELCKRIPNILAALLQFLAAVVDTQYPVLMKEKDGVKSLIITPELRRLSSTPAALASQALRSLFLRTLDDAIVEKMNSERAWSDCVDTLHFTNGIAVLARSLSDHRPEWIRPLVTLMIPRMQSPNDAYRIAAAAVLSALTKRCPDEEGEDDNKLLEALITNLMKALEDRNLKIRKLAVRGLGDLACCSDSILNKYSSDAIQAAMTGLDDSGDRRDEIAMEAVNALNKLSTRVPNAHLENILSNVLLKLRPCFEKESSALRAVSFSLFGELGQRVGSCDAYREQLLINIVSIVLHLNDEEDQVKQMCARCLVLVSSLLNSNRLTMLIDRDLKIDEQCHNYGQFLKEFSVILAFSFPDRINYYALNCNNYFKSASSRIRSNAAHMTGYLLGELTPELRSTVSKELIFAGLMLLLKDHDIDVRLSTARAISCLHRYT</sequence>
<dbReference type="PANTHER" id="PTHR23120">
    <property type="entry name" value="MAESTRO-RELATED HEAT DOMAIN-CONTAINING"/>
    <property type="match status" value="1"/>
</dbReference>
<dbReference type="InterPro" id="IPR011989">
    <property type="entry name" value="ARM-like"/>
</dbReference>
<dbReference type="InterPro" id="IPR056282">
    <property type="entry name" value="MROH2B-like_N_HEAT"/>
</dbReference>
<dbReference type="InterPro" id="IPR055406">
    <property type="entry name" value="HEAT_Maestro"/>
</dbReference>
<dbReference type="SUPFAM" id="SSF48371">
    <property type="entry name" value="ARM repeat"/>
    <property type="match status" value="2"/>
</dbReference>
<evidence type="ECO:0000256" key="1">
    <source>
        <dbReference type="ARBA" id="ARBA00022737"/>
    </source>
</evidence>
<dbReference type="GO" id="GO:0005737">
    <property type="term" value="C:cytoplasm"/>
    <property type="evidence" value="ECO:0007669"/>
    <property type="project" value="TreeGrafter"/>
</dbReference>
<dbReference type="PANTHER" id="PTHR23120:SF0">
    <property type="entry name" value="MAESTRO HEAT-LIKE REPEAT FAMILY MEMBER 1"/>
    <property type="match status" value="1"/>
</dbReference>
<protein>
    <recommendedName>
        <fullName evidence="7">HEAT repeat protein</fullName>
    </recommendedName>
</protein>
<reference evidence="6" key="1">
    <citation type="submission" date="2016-11" db="UniProtKB">
        <authorList>
            <consortium name="WormBaseParasite"/>
        </authorList>
    </citation>
    <scope>IDENTIFICATION</scope>
    <source>
        <strain evidence="6">pt0022</strain>
    </source>
</reference>
<dbReference type="InterPro" id="IPR048465">
    <property type="entry name" value="Maestro-like_HEAT"/>
</dbReference>
<feature type="domain" description="MROH2B-like HEAT-repeats" evidence="3">
    <location>
        <begin position="370"/>
        <end position="563"/>
    </location>
</feature>
<evidence type="ECO:0008006" key="7">
    <source>
        <dbReference type="Google" id="ProtNLM"/>
    </source>
</evidence>
<dbReference type="STRING" id="6293.A0A1I8EGW5"/>
<organism evidence="6">
    <name type="scientific">Wuchereria bancrofti</name>
    <dbReference type="NCBI Taxonomy" id="6293"/>
    <lineage>
        <taxon>Eukaryota</taxon>
        <taxon>Metazoa</taxon>
        <taxon>Ecdysozoa</taxon>
        <taxon>Nematoda</taxon>
        <taxon>Chromadorea</taxon>
        <taxon>Rhabditida</taxon>
        <taxon>Spirurina</taxon>
        <taxon>Spiruromorpha</taxon>
        <taxon>Filarioidea</taxon>
        <taxon>Onchocercidae</taxon>
        <taxon>Wuchereria</taxon>
    </lineage>
</organism>
<proteinExistence type="predicted"/>
<feature type="domain" description="Maestro-like HEAT-repeats" evidence="2">
    <location>
        <begin position="1102"/>
        <end position="1323"/>
    </location>
</feature>
<dbReference type="Pfam" id="PF21047">
    <property type="entry name" value="HEAT_Maestro"/>
    <property type="match status" value="1"/>
</dbReference>
<evidence type="ECO:0000259" key="3">
    <source>
        <dbReference type="Pfam" id="PF23210"/>
    </source>
</evidence>
<feature type="domain" description="Maestro/Maestro-like HEAT-repeats" evidence="5">
    <location>
        <begin position="1541"/>
        <end position="1814"/>
    </location>
</feature>
<evidence type="ECO:0000259" key="5">
    <source>
        <dbReference type="Pfam" id="PF23227"/>
    </source>
</evidence>
<keyword evidence="1" id="KW-0677">Repeat</keyword>
<evidence type="ECO:0000259" key="2">
    <source>
        <dbReference type="Pfam" id="PF21047"/>
    </source>
</evidence>
<dbReference type="Pfam" id="PF23210">
    <property type="entry name" value="HEAT_Maestro_2"/>
    <property type="match status" value="2"/>
</dbReference>
<evidence type="ECO:0000259" key="4">
    <source>
        <dbReference type="Pfam" id="PF23221"/>
    </source>
</evidence>
<dbReference type="InterPro" id="IPR055408">
    <property type="entry name" value="HEAT_MROH2B-like"/>
</dbReference>
<dbReference type="Gene3D" id="1.25.10.10">
    <property type="entry name" value="Leucine-rich Repeat Variant"/>
    <property type="match status" value="3"/>
</dbReference>
<feature type="domain" description="MROH2B-like HEAT-repeats" evidence="3">
    <location>
        <begin position="605"/>
        <end position="1067"/>
    </location>
</feature>
<dbReference type="InterPro" id="IPR045206">
    <property type="entry name" value="Maestro_heat-like_prot"/>
</dbReference>
<evidence type="ECO:0000313" key="6">
    <source>
        <dbReference type="WBParaSite" id="maker-PairedContig_2016-snap-gene-0.20-mRNA-1"/>
    </source>
</evidence>
<dbReference type="InterPro" id="IPR016024">
    <property type="entry name" value="ARM-type_fold"/>
</dbReference>
<name>A0A1I8EGW5_WUCBA</name>
<dbReference type="Pfam" id="PF23221">
    <property type="entry name" value="HEAT_MROH2B_1st"/>
    <property type="match status" value="1"/>
</dbReference>
<feature type="domain" description="MROH2B-like N-terminal HEAT-repeats" evidence="4">
    <location>
        <begin position="115"/>
        <end position="362"/>
    </location>
</feature>
<accession>A0A1I8EGW5</accession>
<dbReference type="Pfam" id="PF23227">
    <property type="entry name" value="HEAT_MROH2B_C"/>
    <property type="match status" value="1"/>
</dbReference>
<dbReference type="WBParaSite" id="maker-PairedContig_2016-snap-gene-0.20-mRNA-1">
    <property type="protein sequence ID" value="maker-PairedContig_2016-snap-gene-0.20-mRNA-1"/>
    <property type="gene ID" value="maker-PairedContig_2016-snap-gene-0.20"/>
</dbReference>